<dbReference type="Proteomes" id="UP001280121">
    <property type="component" value="Unassembled WGS sequence"/>
</dbReference>
<dbReference type="Pfam" id="PF01107">
    <property type="entry name" value="MP"/>
    <property type="match status" value="1"/>
</dbReference>
<accession>A0AAD9XPM0</accession>
<protein>
    <submittedName>
        <fullName evidence="1">Uncharacterized protein</fullName>
    </submittedName>
</protein>
<comment type="caution">
    <text evidence="1">The sequence shown here is derived from an EMBL/GenBank/DDBJ whole genome shotgun (WGS) entry which is preliminary data.</text>
</comment>
<dbReference type="PANTHER" id="PTHR48435">
    <property type="entry name" value="POLYPROTEIN"/>
    <property type="match status" value="1"/>
</dbReference>
<reference evidence="1" key="1">
    <citation type="journal article" date="2023" name="Plant J.">
        <title>Genome sequences and population genomics provide insights into the demographic history, inbreeding, and mutation load of two 'living fossil' tree species of Dipteronia.</title>
        <authorList>
            <person name="Feng Y."/>
            <person name="Comes H.P."/>
            <person name="Chen J."/>
            <person name="Zhu S."/>
            <person name="Lu R."/>
            <person name="Zhang X."/>
            <person name="Li P."/>
            <person name="Qiu J."/>
            <person name="Olsen K.M."/>
            <person name="Qiu Y."/>
        </authorList>
    </citation>
    <scope>NUCLEOTIDE SEQUENCE</scope>
    <source>
        <strain evidence="1">KIB01</strain>
    </source>
</reference>
<keyword evidence="2" id="KW-1185">Reference proteome</keyword>
<dbReference type="EMBL" id="JANJYI010000001">
    <property type="protein sequence ID" value="KAK2663172.1"/>
    <property type="molecule type" value="Genomic_DNA"/>
</dbReference>
<evidence type="ECO:0000313" key="1">
    <source>
        <dbReference type="EMBL" id="KAK2663172.1"/>
    </source>
</evidence>
<evidence type="ECO:0000313" key="2">
    <source>
        <dbReference type="Proteomes" id="UP001280121"/>
    </source>
</evidence>
<name>A0AAD9XPM0_9ROSI</name>
<dbReference type="InterPro" id="IPR053098">
    <property type="entry name" value="Petuviruses_polyprotein"/>
</dbReference>
<dbReference type="PANTHER" id="PTHR48435:SF1">
    <property type="entry name" value="POLYPROTEIN"/>
    <property type="match status" value="1"/>
</dbReference>
<sequence length="350" mass="40010">MLASHEDLAYQNRFWFSSLVYQLEYLDTSRTRMLLARMNSESAQITETALPLLNPYTVFKHSRSLSRRVTALVQHRSPPIKEYIQSTALDNCLIPTSTTEQYVDLEIGQPLIDQWIKEGYSHLHIGAIRIILTLHGRKGLPVTARIALLNTIYKQYEHVIIETCLSTLHEGSISLTYYPNFNIPLGDLNLHNCLKIKLQIVGAHMMPNSYMATLHHQIAYRLQDHALDLPIPGHTRDTIFIKAEREDEVPTIIQIPKQLPREKLTEIMPLKWITNYEKTFQNITPVVATDTKFTKLPDGSIQTNYEQIGTSATQVTSTPATETSPSALSMFQVFMIRLVTTEKEIPIHLF</sequence>
<dbReference type="AlphaFoldDB" id="A0AAD9XPM0"/>
<proteinExistence type="predicted"/>
<dbReference type="InterPro" id="IPR028919">
    <property type="entry name" value="Viral_movement"/>
</dbReference>
<organism evidence="1 2">
    <name type="scientific">Dipteronia dyeriana</name>
    <dbReference type="NCBI Taxonomy" id="168575"/>
    <lineage>
        <taxon>Eukaryota</taxon>
        <taxon>Viridiplantae</taxon>
        <taxon>Streptophyta</taxon>
        <taxon>Embryophyta</taxon>
        <taxon>Tracheophyta</taxon>
        <taxon>Spermatophyta</taxon>
        <taxon>Magnoliopsida</taxon>
        <taxon>eudicotyledons</taxon>
        <taxon>Gunneridae</taxon>
        <taxon>Pentapetalae</taxon>
        <taxon>rosids</taxon>
        <taxon>malvids</taxon>
        <taxon>Sapindales</taxon>
        <taxon>Sapindaceae</taxon>
        <taxon>Hippocastanoideae</taxon>
        <taxon>Acereae</taxon>
        <taxon>Dipteronia</taxon>
    </lineage>
</organism>
<gene>
    <name evidence="1" type="ORF">Ddye_001746</name>
</gene>